<evidence type="ECO:0000313" key="2">
    <source>
        <dbReference type="Proteomes" id="UP000703720"/>
    </source>
</evidence>
<dbReference type="InterPro" id="IPR023214">
    <property type="entry name" value="HAD_sf"/>
</dbReference>
<dbReference type="SFLD" id="SFLDS00003">
    <property type="entry name" value="Haloacid_Dehalogenase"/>
    <property type="match status" value="1"/>
</dbReference>
<accession>A0ABS4WM66</accession>
<dbReference type="Gene3D" id="3.40.50.1000">
    <property type="entry name" value="HAD superfamily/HAD-like"/>
    <property type="match status" value="1"/>
</dbReference>
<comment type="caution">
    <text evidence="1">The sequence shown here is derived from an EMBL/GenBank/DDBJ whole genome shotgun (WGS) entry which is preliminary data.</text>
</comment>
<organism evidence="1 2">
    <name type="scientific">Microbacterium phyllosphaerae</name>
    <dbReference type="NCBI Taxonomy" id="124798"/>
    <lineage>
        <taxon>Bacteria</taxon>
        <taxon>Bacillati</taxon>
        <taxon>Actinomycetota</taxon>
        <taxon>Actinomycetes</taxon>
        <taxon>Micrococcales</taxon>
        <taxon>Microbacteriaceae</taxon>
        <taxon>Microbacterium</taxon>
    </lineage>
</organism>
<dbReference type="InterPro" id="IPR006439">
    <property type="entry name" value="HAD-SF_hydro_IA"/>
</dbReference>
<keyword evidence="2" id="KW-1185">Reference proteome</keyword>
<proteinExistence type="predicted"/>
<name>A0ABS4WM66_9MICO</name>
<dbReference type="PANTHER" id="PTHR43611:SF3">
    <property type="entry name" value="FLAVIN MONONUCLEOTIDE HYDROLASE 1, CHLOROPLATIC"/>
    <property type="match status" value="1"/>
</dbReference>
<protein>
    <submittedName>
        <fullName evidence="1">Hydrolase of the HAD superfamily</fullName>
    </submittedName>
</protein>
<reference evidence="1 2" key="1">
    <citation type="submission" date="2021-03" db="EMBL/GenBank/DDBJ databases">
        <title>Sequencing the genomes of 1000 actinobacteria strains.</title>
        <authorList>
            <person name="Klenk H.-P."/>
        </authorList>
    </citation>
    <scope>NUCLEOTIDE SEQUENCE [LARGE SCALE GENOMIC DNA]</scope>
    <source>
        <strain evidence="1 2">DSM 13468</strain>
    </source>
</reference>
<evidence type="ECO:0000313" key="1">
    <source>
        <dbReference type="EMBL" id="MBP2377299.1"/>
    </source>
</evidence>
<dbReference type="Proteomes" id="UP000703720">
    <property type="component" value="Unassembled WGS sequence"/>
</dbReference>
<dbReference type="RefSeq" id="WP_210096667.1">
    <property type="nucleotide sequence ID" value="NZ_BAAAIO010000001.1"/>
</dbReference>
<dbReference type="NCBIfam" id="TIGR01509">
    <property type="entry name" value="HAD-SF-IA-v3"/>
    <property type="match status" value="1"/>
</dbReference>
<dbReference type="Pfam" id="PF00702">
    <property type="entry name" value="Hydrolase"/>
    <property type="match status" value="1"/>
</dbReference>
<dbReference type="GO" id="GO:0016787">
    <property type="term" value="F:hydrolase activity"/>
    <property type="evidence" value="ECO:0007669"/>
    <property type="project" value="UniProtKB-KW"/>
</dbReference>
<dbReference type="PANTHER" id="PTHR43611">
    <property type="entry name" value="ALPHA-D-GLUCOSE 1-PHOSPHATE PHOSPHATASE"/>
    <property type="match status" value="1"/>
</dbReference>
<dbReference type="InterPro" id="IPR036412">
    <property type="entry name" value="HAD-like_sf"/>
</dbReference>
<sequence>MPPIRAVLFDLDGVVRHFDPENVTAIERSHDLGPGAIEAIAFAPQLLDQVTTGAISRREWVQRIGGALGNAQAAEAWGTQPFQADEQVIDLVDDLRTFGIRTAILTNGTDTIPAEIASMNLAPHFEAVFNSAEIGWTKPDVRAFQYVLDTMQLAPAEVFFTDDSASKLVGARALGMPTHHFTGVESLRDALRQAGVLR</sequence>
<gene>
    <name evidence="1" type="ORF">JOF42_000794</name>
</gene>
<dbReference type="EMBL" id="JAGIOA010000001">
    <property type="protein sequence ID" value="MBP2377299.1"/>
    <property type="molecule type" value="Genomic_DNA"/>
</dbReference>
<dbReference type="SFLD" id="SFLDG01129">
    <property type="entry name" value="C1.5:_HAD__Beta-PGM__Phosphata"/>
    <property type="match status" value="1"/>
</dbReference>
<dbReference type="SUPFAM" id="SSF56784">
    <property type="entry name" value="HAD-like"/>
    <property type="match status" value="1"/>
</dbReference>
<keyword evidence="1" id="KW-0378">Hydrolase</keyword>